<sequence length="311" mass="34618">MAMWSRHSPASRPPAARRSNPAQPASAFCLNVRLGPRCQFGSGAFRLSHPWQGDVMIAHHPPRRSGHPLLRQHHRRPPPQHRLLAHVRRRPVLGTRRGRWRRRPRRRRASRADHRADRRRGGLLHRRPGRGAARGPDLCRTAQHARACGPGGREHRHRGGHQPPSRRQPGLGRRHSRVGHHPPRRSGGSDRAVLPALEYAVPRRPPARRAAAALAHRRHRAVQAAHRGHQRSGRPPDAPARGDDTTTADRIGTLAGTHEDGGYALAQLLWLAERSADPGNATVAVIDLLDHHRATTPTTTIAATTREDCLR</sequence>
<evidence type="ECO:0000313" key="3">
    <source>
        <dbReference type="Proteomes" id="UP000199361"/>
    </source>
</evidence>
<feature type="compositionally biased region" description="Basic residues" evidence="1">
    <location>
        <begin position="92"/>
        <end position="109"/>
    </location>
</feature>
<feature type="compositionally biased region" description="Basic residues" evidence="1">
    <location>
        <begin position="172"/>
        <end position="184"/>
    </location>
</feature>
<accession>A0A1I0LVJ8</accession>
<feature type="region of interest" description="Disordered" evidence="1">
    <location>
        <begin position="1"/>
        <end position="22"/>
    </location>
</feature>
<feature type="region of interest" description="Disordered" evidence="1">
    <location>
        <begin position="223"/>
        <end position="248"/>
    </location>
</feature>
<protein>
    <submittedName>
        <fullName evidence="2">Uncharacterized protein</fullName>
    </submittedName>
</protein>
<dbReference type="Proteomes" id="UP000199361">
    <property type="component" value="Unassembled WGS sequence"/>
</dbReference>
<name>A0A1I0LVJ8_9ACTN</name>
<evidence type="ECO:0000256" key="1">
    <source>
        <dbReference type="SAM" id="MobiDB-lite"/>
    </source>
</evidence>
<organism evidence="2 3">
    <name type="scientific">Nonomuraea wenchangensis</name>
    <dbReference type="NCBI Taxonomy" id="568860"/>
    <lineage>
        <taxon>Bacteria</taxon>
        <taxon>Bacillati</taxon>
        <taxon>Actinomycetota</taxon>
        <taxon>Actinomycetes</taxon>
        <taxon>Streptosporangiales</taxon>
        <taxon>Streptosporangiaceae</taxon>
        <taxon>Nonomuraea</taxon>
    </lineage>
</organism>
<gene>
    <name evidence="2" type="ORF">SAMN05421811_13220</name>
</gene>
<feature type="region of interest" description="Disordered" evidence="1">
    <location>
        <begin position="61"/>
        <end position="80"/>
    </location>
</feature>
<keyword evidence="3" id="KW-1185">Reference proteome</keyword>
<dbReference type="STRING" id="568860.SAMN05421811_13220"/>
<reference evidence="2 3" key="1">
    <citation type="submission" date="2016-10" db="EMBL/GenBank/DDBJ databases">
        <authorList>
            <person name="de Groot N.N."/>
        </authorList>
    </citation>
    <scope>NUCLEOTIDE SEQUENCE [LARGE SCALE GENOMIC DNA]</scope>
    <source>
        <strain evidence="2 3">CGMCC 4.5598</strain>
    </source>
</reference>
<feature type="compositionally biased region" description="Basic and acidic residues" evidence="1">
    <location>
        <begin position="110"/>
        <end position="120"/>
    </location>
</feature>
<dbReference type="EMBL" id="FOHX01000032">
    <property type="protein sequence ID" value="SEU47840.1"/>
    <property type="molecule type" value="Genomic_DNA"/>
</dbReference>
<feature type="region of interest" description="Disordered" evidence="1">
    <location>
        <begin position="92"/>
        <end position="193"/>
    </location>
</feature>
<evidence type="ECO:0000313" key="2">
    <source>
        <dbReference type="EMBL" id="SEU47840.1"/>
    </source>
</evidence>
<feature type="compositionally biased region" description="Basic residues" evidence="1">
    <location>
        <begin position="223"/>
        <end position="232"/>
    </location>
</feature>
<dbReference type="AlphaFoldDB" id="A0A1I0LVJ8"/>
<proteinExistence type="predicted"/>